<dbReference type="AlphaFoldDB" id="A0A231HE50"/>
<comment type="similarity">
    <text evidence="2">Belongs to the UPF0754 family.</text>
</comment>
<dbReference type="EMBL" id="NGAF01000001">
    <property type="protein sequence ID" value="OXR47025.1"/>
    <property type="molecule type" value="Genomic_DNA"/>
</dbReference>
<evidence type="ECO:0008006" key="9">
    <source>
        <dbReference type="Google" id="ProtNLM"/>
    </source>
</evidence>
<comment type="subcellular location">
    <subcellularLocation>
        <location evidence="1">Endomembrane system</location>
    </subcellularLocation>
</comment>
<reference evidence="7 8" key="1">
    <citation type="submission" date="2017-07" db="EMBL/GenBank/DDBJ databases">
        <title>First draft Genome Sequence of Nocardia cerradoensis isolated from human infection.</title>
        <authorList>
            <person name="Carrasco G."/>
        </authorList>
    </citation>
    <scope>NUCLEOTIDE SEQUENCE [LARGE SCALE GENOMIC DNA]</scope>
    <source>
        <strain evidence="7 8">CNM20130759</strain>
    </source>
</reference>
<gene>
    <name evidence="7" type="ORF">B7C42_00144</name>
</gene>
<dbReference type="PANTHER" id="PTHR35791">
    <property type="entry name" value="UPF0754 MEMBRANE PROTEIN YHEB"/>
    <property type="match status" value="1"/>
</dbReference>
<sequence>MIADFTEHWLLYCSIPVIAAFIGWTTKLVAVEMLCRPLEFRGIPPWFGWQGVIPKAAPRMATIAVDLMFSRLIDPQEILGRIDVAELTTTLREPLDDAVAHTVDELMMRYEPRLWVTMPQFAREAMIRRVQRDVPDLIDEIVTDLRTNLDQIMDLRSIAIDTLVNDKALLVEMVRRVGHHELRFIVRSGLLFGTLLGFVQMVTWAFTHSSWLMPLFGGFTGLVTDWLALQMIFRPVRPWRIFGRIGWQGLFHKRREQVCVDYGDLIATEILTPAKMLEAVLNGERSDRLASILARRMDEFIDTQSAPARPLVMLVAGDSITRVKREIVPEMLAYIRSAAAGFEDHAMRTLDLRNLVIEKTRQLTDDEYEGLLRPAFKQDEWKLVAIGGVLGFLVGELQVHLLLS</sequence>
<dbReference type="InterPro" id="IPR007383">
    <property type="entry name" value="DUF445"/>
</dbReference>
<dbReference type="Proteomes" id="UP000215506">
    <property type="component" value="Unassembled WGS sequence"/>
</dbReference>
<feature type="transmembrane region" description="Helical" evidence="6">
    <location>
        <begin position="383"/>
        <end position="403"/>
    </location>
</feature>
<keyword evidence="4 6" id="KW-1133">Transmembrane helix</keyword>
<evidence type="ECO:0000256" key="5">
    <source>
        <dbReference type="ARBA" id="ARBA00023136"/>
    </source>
</evidence>
<dbReference type="Pfam" id="PF04286">
    <property type="entry name" value="DUF445"/>
    <property type="match status" value="1"/>
</dbReference>
<keyword evidence="3 6" id="KW-0812">Transmembrane</keyword>
<accession>A0A231HE50</accession>
<dbReference type="RefSeq" id="WP_039778125.1">
    <property type="nucleotide sequence ID" value="NZ_JAAXOR010000003.1"/>
</dbReference>
<keyword evidence="8" id="KW-1185">Reference proteome</keyword>
<evidence type="ECO:0000256" key="1">
    <source>
        <dbReference type="ARBA" id="ARBA00004308"/>
    </source>
</evidence>
<evidence type="ECO:0000256" key="6">
    <source>
        <dbReference type="SAM" id="Phobius"/>
    </source>
</evidence>
<dbReference type="GO" id="GO:0012505">
    <property type="term" value="C:endomembrane system"/>
    <property type="evidence" value="ECO:0007669"/>
    <property type="project" value="UniProtKB-SubCell"/>
</dbReference>
<evidence type="ECO:0000256" key="2">
    <source>
        <dbReference type="ARBA" id="ARBA00008053"/>
    </source>
</evidence>
<organism evidence="7 8">
    <name type="scientific">Nocardia cerradoensis</name>
    <dbReference type="NCBI Taxonomy" id="85688"/>
    <lineage>
        <taxon>Bacteria</taxon>
        <taxon>Bacillati</taxon>
        <taxon>Actinomycetota</taxon>
        <taxon>Actinomycetes</taxon>
        <taxon>Mycobacteriales</taxon>
        <taxon>Nocardiaceae</taxon>
        <taxon>Nocardia</taxon>
    </lineage>
</organism>
<evidence type="ECO:0000256" key="4">
    <source>
        <dbReference type="ARBA" id="ARBA00022989"/>
    </source>
</evidence>
<evidence type="ECO:0000313" key="8">
    <source>
        <dbReference type="Proteomes" id="UP000215506"/>
    </source>
</evidence>
<keyword evidence="5 6" id="KW-0472">Membrane</keyword>
<evidence type="ECO:0000256" key="3">
    <source>
        <dbReference type="ARBA" id="ARBA00022692"/>
    </source>
</evidence>
<proteinExistence type="inferred from homology"/>
<comment type="caution">
    <text evidence="7">The sequence shown here is derived from an EMBL/GenBank/DDBJ whole genome shotgun (WGS) entry which is preliminary data.</text>
</comment>
<feature type="transmembrane region" description="Helical" evidence="6">
    <location>
        <begin position="212"/>
        <end position="233"/>
    </location>
</feature>
<name>A0A231HE50_9NOCA</name>
<evidence type="ECO:0000313" key="7">
    <source>
        <dbReference type="EMBL" id="OXR47025.1"/>
    </source>
</evidence>
<dbReference type="PANTHER" id="PTHR35791:SF1">
    <property type="entry name" value="UPF0754 MEMBRANE PROTEIN YHEB"/>
    <property type="match status" value="1"/>
</dbReference>
<feature type="transmembrane region" description="Helical" evidence="6">
    <location>
        <begin position="184"/>
        <end position="206"/>
    </location>
</feature>
<protein>
    <recommendedName>
        <fullName evidence="9">DUF445 domain-containing protein</fullName>
    </recommendedName>
</protein>